<evidence type="ECO:0000256" key="2">
    <source>
        <dbReference type="SAM" id="Phobius"/>
    </source>
</evidence>
<proteinExistence type="predicted"/>
<accession>A0A455SZB6</accession>
<feature type="transmembrane region" description="Helical" evidence="2">
    <location>
        <begin position="476"/>
        <end position="496"/>
    </location>
</feature>
<feature type="region of interest" description="Disordered" evidence="1">
    <location>
        <begin position="220"/>
        <end position="287"/>
    </location>
</feature>
<feature type="transmembrane region" description="Helical" evidence="2">
    <location>
        <begin position="389"/>
        <end position="406"/>
    </location>
</feature>
<evidence type="ECO:0000256" key="1">
    <source>
        <dbReference type="SAM" id="MobiDB-lite"/>
    </source>
</evidence>
<keyword evidence="2" id="KW-0472">Membrane</keyword>
<feature type="transmembrane region" description="Helical" evidence="2">
    <location>
        <begin position="90"/>
        <end position="108"/>
    </location>
</feature>
<feature type="transmembrane region" description="Helical" evidence="2">
    <location>
        <begin position="161"/>
        <end position="184"/>
    </location>
</feature>
<keyword evidence="2" id="KW-0812">Transmembrane</keyword>
<sequence length="518" mass="55708">MQESERSERTTAAPQAQGSAERKAAFSSAEEAEEQAEEMTAAATPVAAATEEKQWTEQRRGPAWLAVEVVTVVGLLFAIIARLNVQPSTALVPVAVLAAPGCGLLVTAIRKLHTLQRPGLLEAALAGAILALCHLGAALTYPSVLPTLLTQAELRLAFLSTWGLVTIFALVLSLVGAALGHLAFAPLRPAPTRLPSPIASQMETEADTDEQVMVVSLKRDEQAVESEDARQAEEQTRHAEEETPALPDQGPDEEREAEGEEKEEEDEEEEEIKHQEGGSTEAAAAGAAPGKARRSLLSYVIAVLFLASLPTVVGYLFAAAYDAMFVLYQFAPSPFPTLRLLSALLPWQVPIHIDLSQPDAALIIFSLLWRIPLFLGNGSMFDVLALEPLVLNGAALALLLLSTYGYETPEALTASGEEPPLPSWPRYLLLTALLGLALVLAPDLWVFQGLAGLLQIPHADIALPLRTLRILDPLTFSLNLVTGPLLCLLLALLLRWQYERGRTTRPGRAAVARPTGRS</sequence>
<feature type="compositionally biased region" description="Low complexity" evidence="1">
    <location>
        <begin position="38"/>
        <end position="49"/>
    </location>
</feature>
<dbReference type="EMBL" id="AP019377">
    <property type="protein sequence ID" value="BBH92421.1"/>
    <property type="molecule type" value="Genomic_DNA"/>
</dbReference>
<reference evidence="3" key="1">
    <citation type="submission" date="2018-12" db="EMBL/GenBank/DDBJ databases">
        <title>Novel natural products biosynthetic potential of the class Ktedonobacteria.</title>
        <authorList>
            <person name="Zheng Y."/>
            <person name="Saitou A."/>
            <person name="Wang C.M."/>
            <person name="Toyoda A."/>
            <person name="Minakuchi Y."/>
            <person name="Sekiguchi Y."/>
            <person name="Ueda K."/>
            <person name="Takano H."/>
            <person name="Sakai Y."/>
            <person name="Yokota A."/>
            <person name="Yabe S."/>
        </authorList>
    </citation>
    <scope>NUCLEOTIDE SEQUENCE</scope>
    <source>
        <strain evidence="3">A3-2</strain>
    </source>
</reference>
<feature type="transmembrane region" description="Helical" evidence="2">
    <location>
        <begin position="120"/>
        <end position="141"/>
    </location>
</feature>
<feature type="compositionally biased region" description="Basic and acidic residues" evidence="1">
    <location>
        <begin position="220"/>
        <end position="241"/>
    </location>
</feature>
<keyword evidence="2" id="KW-1133">Transmembrane helix</keyword>
<feature type="compositionally biased region" description="Low complexity" evidence="1">
    <location>
        <begin position="277"/>
        <end position="287"/>
    </location>
</feature>
<feature type="transmembrane region" description="Helical" evidence="2">
    <location>
        <begin position="63"/>
        <end position="84"/>
    </location>
</feature>
<protein>
    <submittedName>
        <fullName evidence="3">Uncharacterized protein</fullName>
    </submittedName>
</protein>
<evidence type="ECO:0000313" key="3">
    <source>
        <dbReference type="EMBL" id="BBH92421.1"/>
    </source>
</evidence>
<feature type="compositionally biased region" description="Acidic residues" evidence="1">
    <location>
        <begin position="250"/>
        <end position="270"/>
    </location>
</feature>
<feature type="transmembrane region" description="Helical" evidence="2">
    <location>
        <begin position="296"/>
        <end position="321"/>
    </location>
</feature>
<dbReference type="AlphaFoldDB" id="A0A455SZB6"/>
<feature type="region of interest" description="Disordered" evidence="1">
    <location>
        <begin position="1"/>
        <end position="54"/>
    </location>
</feature>
<organism evidence="3">
    <name type="scientific">Thermogemmatispora argillosa</name>
    <dbReference type="NCBI Taxonomy" id="2045280"/>
    <lineage>
        <taxon>Bacteria</taxon>
        <taxon>Bacillati</taxon>
        <taxon>Chloroflexota</taxon>
        <taxon>Ktedonobacteria</taxon>
        <taxon>Thermogemmatisporales</taxon>
        <taxon>Thermogemmatisporaceae</taxon>
        <taxon>Thermogemmatispora</taxon>
    </lineage>
</organism>
<feature type="transmembrane region" description="Helical" evidence="2">
    <location>
        <begin position="427"/>
        <end position="456"/>
    </location>
</feature>
<gene>
    <name evidence="3" type="ORF">KTA_06200</name>
</gene>
<name>A0A455SZB6_9CHLR</name>